<evidence type="ECO:0000313" key="4">
    <source>
        <dbReference type="Proteomes" id="UP000326364"/>
    </source>
</evidence>
<evidence type="ECO:0000313" key="2">
    <source>
        <dbReference type="EMBL" id="KAA9029429.1"/>
    </source>
</evidence>
<dbReference type="InterPro" id="IPR029063">
    <property type="entry name" value="SAM-dependent_MTases_sf"/>
</dbReference>
<organism evidence="2 3">
    <name type="scientific">Sphingobium limneticum</name>
    <dbReference type="NCBI Taxonomy" id="1007511"/>
    <lineage>
        <taxon>Bacteria</taxon>
        <taxon>Pseudomonadati</taxon>
        <taxon>Pseudomonadota</taxon>
        <taxon>Alphaproteobacteria</taxon>
        <taxon>Sphingomonadales</taxon>
        <taxon>Sphingomonadaceae</taxon>
        <taxon>Sphingobium</taxon>
    </lineage>
</organism>
<dbReference type="GO" id="GO:0008168">
    <property type="term" value="F:methyltransferase activity"/>
    <property type="evidence" value="ECO:0007669"/>
    <property type="project" value="UniProtKB-KW"/>
</dbReference>
<protein>
    <submittedName>
        <fullName evidence="2">Methyltransferase</fullName>
    </submittedName>
</protein>
<dbReference type="Proteomes" id="UP000325933">
    <property type="component" value="Unassembled WGS sequence"/>
</dbReference>
<dbReference type="GO" id="GO:0032259">
    <property type="term" value="P:methylation"/>
    <property type="evidence" value="ECO:0007669"/>
    <property type="project" value="UniProtKB-KW"/>
</dbReference>
<gene>
    <name evidence="2" type="ORF">F4U95_11970</name>
    <name evidence="1" type="ORF">F4U96_13800</name>
</gene>
<dbReference type="EMBL" id="VYQA01000008">
    <property type="protein sequence ID" value="KAA9029429.1"/>
    <property type="molecule type" value="Genomic_DNA"/>
</dbReference>
<dbReference type="Gene3D" id="3.40.50.150">
    <property type="entry name" value="Vaccinia Virus protein VP39"/>
    <property type="match status" value="1"/>
</dbReference>
<comment type="caution">
    <text evidence="2">The sequence shown here is derived from an EMBL/GenBank/DDBJ whole genome shotgun (WGS) entry which is preliminary data.</text>
</comment>
<dbReference type="SUPFAM" id="SSF53335">
    <property type="entry name" value="S-adenosyl-L-methionine-dependent methyltransferases"/>
    <property type="match status" value="1"/>
</dbReference>
<keyword evidence="2" id="KW-0489">Methyltransferase</keyword>
<keyword evidence="4" id="KW-1185">Reference proteome</keyword>
<accession>A0A5J5I1W2</accession>
<proteinExistence type="predicted"/>
<dbReference type="Proteomes" id="UP000326364">
    <property type="component" value="Unassembled WGS sequence"/>
</dbReference>
<sequence length="221" mass="24324">MIKARADGIADRAISKATAFPSSVQTPSLRLTVKTFIEYPTMVGSAFPASHWLVDRMLAPIDWQRIQLFVEFGPGTGAFTRAVLVSLPPSAVLLALDTSEAFVDHLRASIDDPRFEAVCESAANVAAVLRERGLPSADCILSGLPFSTLERYEADRTMRASRAILASNGMFCAYQMRRTIKPLLETYIGPIHSAFEWRNIPPCHLYWAEAGLGNQTVGDHR</sequence>
<name>A0A5J5I1W2_9SPHN</name>
<evidence type="ECO:0000313" key="1">
    <source>
        <dbReference type="EMBL" id="KAA9015460.1"/>
    </source>
</evidence>
<evidence type="ECO:0000313" key="3">
    <source>
        <dbReference type="Proteomes" id="UP000325933"/>
    </source>
</evidence>
<dbReference type="AlphaFoldDB" id="A0A5J5I1W2"/>
<keyword evidence="2" id="KW-0808">Transferase</keyword>
<dbReference type="EMBL" id="VYQB01000010">
    <property type="protein sequence ID" value="KAA9015460.1"/>
    <property type="molecule type" value="Genomic_DNA"/>
</dbReference>
<reference evidence="3 4" key="1">
    <citation type="submission" date="2019-09" db="EMBL/GenBank/DDBJ databases">
        <authorList>
            <person name="Feng G."/>
        </authorList>
    </citation>
    <scope>NUCLEOTIDE SEQUENCE [LARGE SCALE GENOMIC DNA]</scope>
    <source>
        <strain evidence="2 3">KACC 19283</strain>
        <strain evidence="1 4">KACC 19284</strain>
    </source>
</reference>